<accession>A0ABQ3DAS5</accession>
<keyword evidence="2" id="KW-1185">Reference proteome</keyword>
<comment type="caution">
    <text evidence="1">The sequence shown here is derived from an EMBL/GenBank/DDBJ whole genome shotgun (WGS) entry which is preliminary data.</text>
</comment>
<evidence type="ECO:0000313" key="1">
    <source>
        <dbReference type="EMBL" id="GHA65811.1"/>
    </source>
</evidence>
<proteinExistence type="predicted"/>
<protein>
    <submittedName>
        <fullName evidence="1">Uncharacterized protein</fullName>
    </submittedName>
</protein>
<dbReference type="Proteomes" id="UP000653644">
    <property type="component" value="Unassembled WGS sequence"/>
</dbReference>
<dbReference type="EMBL" id="BMVN01000056">
    <property type="protein sequence ID" value="GHA65811.1"/>
    <property type="molecule type" value="Genomic_DNA"/>
</dbReference>
<evidence type="ECO:0000313" key="2">
    <source>
        <dbReference type="Proteomes" id="UP000653644"/>
    </source>
</evidence>
<gene>
    <name evidence="1" type="ORF">GCM10010345_82120</name>
</gene>
<name>A0ABQ3DAS5_9ACTN</name>
<reference evidence="2" key="1">
    <citation type="journal article" date="2019" name="Int. J. Syst. Evol. Microbiol.">
        <title>The Global Catalogue of Microorganisms (GCM) 10K type strain sequencing project: providing services to taxonomists for standard genome sequencing and annotation.</title>
        <authorList>
            <consortium name="The Broad Institute Genomics Platform"/>
            <consortium name="The Broad Institute Genome Sequencing Center for Infectious Disease"/>
            <person name="Wu L."/>
            <person name="Ma J."/>
        </authorList>
    </citation>
    <scope>NUCLEOTIDE SEQUENCE [LARGE SCALE GENOMIC DNA]</scope>
    <source>
        <strain evidence="2">JCM 4733</strain>
    </source>
</reference>
<dbReference type="RefSeq" id="WP_189894351.1">
    <property type="nucleotide sequence ID" value="NZ_BMVN01000056.1"/>
</dbReference>
<sequence length="123" mass="13105">MLPLPKKQLRQRLLPGVLGANPDLTVNVLANRPQRTAVQVPEPGSEELPPGREAAFAAVMTAVYALGAQLHADRGDEEGTRHALSGADEALIDILRGMHDLRVAIGDGAGWRTPRTVSAGIRM</sequence>
<organism evidence="1 2">
    <name type="scientific">Streptomyces canarius</name>
    <dbReference type="NCBI Taxonomy" id="285453"/>
    <lineage>
        <taxon>Bacteria</taxon>
        <taxon>Bacillati</taxon>
        <taxon>Actinomycetota</taxon>
        <taxon>Actinomycetes</taxon>
        <taxon>Kitasatosporales</taxon>
        <taxon>Streptomycetaceae</taxon>
        <taxon>Streptomyces</taxon>
    </lineage>
</organism>